<organism evidence="11 12">
    <name type="scientific">Setaria digitata</name>
    <dbReference type="NCBI Taxonomy" id="48799"/>
    <lineage>
        <taxon>Eukaryota</taxon>
        <taxon>Metazoa</taxon>
        <taxon>Ecdysozoa</taxon>
        <taxon>Nematoda</taxon>
        <taxon>Chromadorea</taxon>
        <taxon>Rhabditida</taxon>
        <taxon>Spirurina</taxon>
        <taxon>Spiruromorpha</taxon>
        <taxon>Filarioidea</taxon>
        <taxon>Setariidae</taxon>
        <taxon>Setaria</taxon>
    </lineage>
</organism>
<evidence type="ECO:0000256" key="3">
    <source>
        <dbReference type="ARBA" id="ARBA00022833"/>
    </source>
</evidence>
<reference evidence="12" key="1">
    <citation type="submission" date="2022-11" db="UniProtKB">
        <authorList>
            <consortium name="WormBaseParasite"/>
        </authorList>
    </citation>
    <scope>IDENTIFICATION</scope>
</reference>
<keyword evidence="4" id="KW-0805">Transcription regulation</keyword>
<evidence type="ECO:0000256" key="5">
    <source>
        <dbReference type="ARBA" id="ARBA00023125"/>
    </source>
</evidence>
<dbReference type="AlphaFoldDB" id="A0A915PQE7"/>
<feature type="domain" description="Nuclear receptor" evidence="10">
    <location>
        <begin position="504"/>
        <end position="525"/>
    </location>
</feature>
<protein>
    <submittedName>
        <fullName evidence="12">Nuclear receptor domain-containing protein</fullName>
    </submittedName>
</protein>
<dbReference type="GO" id="GO:0003700">
    <property type="term" value="F:DNA-binding transcription factor activity"/>
    <property type="evidence" value="ECO:0007669"/>
    <property type="project" value="InterPro"/>
</dbReference>
<evidence type="ECO:0000256" key="1">
    <source>
        <dbReference type="ARBA" id="ARBA00022723"/>
    </source>
</evidence>
<accession>A0A915PQE7</accession>
<dbReference type="InterPro" id="IPR001628">
    <property type="entry name" value="Znf_hrmn_rcpt"/>
</dbReference>
<feature type="compositionally biased region" description="Basic and acidic residues" evidence="9">
    <location>
        <begin position="389"/>
        <end position="399"/>
    </location>
</feature>
<dbReference type="Proteomes" id="UP000887581">
    <property type="component" value="Unplaced"/>
</dbReference>
<feature type="region of interest" description="Disordered" evidence="9">
    <location>
        <begin position="387"/>
        <end position="438"/>
    </location>
</feature>
<evidence type="ECO:0000256" key="8">
    <source>
        <dbReference type="ARBA" id="ARBA00023242"/>
    </source>
</evidence>
<keyword evidence="2" id="KW-0863">Zinc-finger</keyword>
<evidence type="ECO:0000256" key="4">
    <source>
        <dbReference type="ARBA" id="ARBA00023015"/>
    </source>
</evidence>
<evidence type="ECO:0000313" key="12">
    <source>
        <dbReference type="WBParaSite" id="sdigi.contig316.g7382.t1"/>
    </source>
</evidence>
<sequence length="551" mass="60574">MMRLLRINQSSLGTTAGFLVEYRNKPDKSIRLLFHEASAIDRHIIRQADYLRELEEISDSNHWIPFESFYQLVKGKAISNWNEACGRKPAQYMISDTMQSPEKVTSNIGGSLVDRKWMSTVHKVVTYFTGIGMLLFVPEIDFDYQVEMRLHGGRPWMLIHHPSFMSCQPSGWQSSPLRGIALPGYLSFEMGCASNFANLFNKGRRHPRLYAYFQRDPLSMAVGQQIVRTGDSKGIGIGRWDCSSPITPYHHGRPTYPLLPCPRKVEGKWSGTEEGRSEDRFVGEVMNTEPTSAFRSPVITSSTSTRVAHPLIVHPQPIKPYSHTAATDPFTLYSYYLSQMGHGFDLHQLAQITRPPILSSPHSLSPSTALISNSVASAATTNRINWETEASKPVRKEQCSPDSPQSAETSCSRASQSSTSPKDRIATTTTGSDRGSDKFSWLSHYSVEPNTAVVTSNLSSPSLASAQSNGSETTYTWNGRVDGHRSGELTAALMNDYLDDDPLLCAICADKSSGLHYGIYTCEGSVGSNSSSGSGSGSVGDGCGSNCYNSN</sequence>
<evidence type="ECO:0000256" key="6">
    <source>
        <dbReference type="ARBA" id="ARBA00023163"/>
    </source>
</evidence>
<dbReference type="GO" id="GO:0043565">
    <property type="term" value="F:sequence-specific DNA binding"/>
    <property type="evidence" value="ECO:0007669"/>
    <property type="project" value="InterPro"/>
</dbReference>
<keyword evidence="1" id="KW-0479">Metal-binding</keyword>
<dbReference type="PANTHER" id="PTHR48092">
    <property type="entry name" value="KNIRPS-RELATED PROTEIN-RELATED"/>
    <property type="match status" value="1"/>
</dbReference>
<keyword evidence="6" id="KW-0804">Transcription</keyword>
<name>A0A915PQE7_9BILA</name>
<keyword evidence="11" id="KW-1185">Reference proteome</keyword>
<dbReference type="Pfam" id="PF00105">
    <property type="entry name" value="zf-C4"/>
    <property type="match status" value="1"/>
</dbReference>
<dbReference type="InterPro" id="IPR050200">
    <property type="entry name" value="Nuclear_hormone_rcpt_NR3"/>
</dbReference>
<dbReference type="GO" id="GO:0008270">
    <property type="term" value="F:zinc ion binding"/>
    <property type="evidence" value="ECO:0007669"/>
    <property type="project" value="UniProtKB-KW"/>
</dbReference>
<evidence type="ECO:0000259" key="10">
    <source>
        <dbReference type="Pfam" id="PF00105"/>
    </source>
</evidence>
<keyword evidence="3" id="KW-0862">Zinc</keyword>
<evidence type="ECO:0000256" key="7">
    <source>
        <dbReference type="ARBA" id="ARBA00023170"/>
    </source>
</evidence>
<keyword evidence="8" id="KW-0539">Nucleus</keyword>
<keyword evidence="5" id="KW-0238">DNA-binding</keyword>
<evidence type="ECO:0000256" key="9">
    <source>
        <dbReference type="SAM" id="MobiDB-lite"/>
    </source>
</evidence>
<evidence type="ECO:0000313" key="11">
    <source>
        <dbReference type="Proteomes" id="UP000887581"/>
    </source>
</evidence>
<dbReference type="WBParaSite" id="sdigi.contig316.g7382.t1">
    <property type="protein sequence ID" value="sdigi.contig316.g7382.t1"/>
    <property type="gene ID" value="sdigi.contig316.g7382"/>
</dbReference>
<evidence type="ECO:0000256" key="2">
    <source>
        <dbReference type="ARBA" id="ARBA00022771"/>
    </source>
</evidence>
<proteinExistence type="predicted"/>
<feature type="compositionally biased region" description="Low complexity" evidence="9">
    <location>
        <begin position="406"/>
        <end position="420"/>
    </location>
</feature>
<keyword evidence="7" id="KW-0675">Receptor</keyword>